<sequence length="419" mass="46619">NSLSISDGDALKQIYGGGRAFQKTEMYDGFTAIRPNIFGMRDEDLHASRKRMLNHGFSVQSVTSMEPYIDGCIAKLRLKLDEFTKTGEAFDLALWFSFLGFDILGELAFSKSFDILASSNPNDMPPFLAHGSLAAVGGQIPWFLKALPYLQNLPISTFRHLTAGRAALRQFAIDSVNARIAAKDEARRDLLYRLLEAKDPSTGEQLELEDIQTEAFGFIIAGSGTSASTLSILFWHLLHQPQIIETLVQELDENLPSLPESQQVYTYTDTSRLRYLSAVLKENFQINPVFTLPLGRSVPEGGTTVAGSFIPGSVEVFIINHVLHHNPEIFGYDHAEFKVDRWLGPQAKELAQFLSPFSTGHRACIGRNIVNFQIYKVVTTLLRNHKLEAVDGGQPGQIPTSTLASTHLHGLLMVRVYHR</sequence>
<reference evidence="7" key="1">
    <citation type="journal article" date="2020" name="Stud. Mycol.">
        <title>101 Dothideomycetes genomes: A test case for predicting lifestyles and emergence of pathogens.</title>
        <authorList>
            <person name="Haridas S."/>
            <person name="Albert R."/>
            <person name="Binder M."/>
            <person name="Bloem J."/>
            <person name="LaButti K."/>
            <person name="Salamov A."/>
            <person name="Andreopoulos B."/>
            <person name="Baker S."/>
            <person name="Barry K."/>
            <person name="Bills G."/>
            <person name="Bluhm B."/>
            <person name="Cannon C."/>
            <person name="Castanera R."/>
            <person name="Culley D."/>
            <person name="Daum C."/>
            <person name="Ezra D."/>
            <person name="Gonzalez J."/>
            <person name="Henrissat B."/>
            <person name="Kuo A."/>
            <person name="Liang C."/>
            <person name="Lipzen A."/>
            <person name="Lutzoni F."/>
            <person name="Magnuson J."/>
            <person name="Mondo S."/>
            <person name="Nolan M."/>
            <person name="Ohm R."/>
            <person name="Pangilinan J."/>
            <person name="Park H.-J."/>
            <person name="Ramirez L."/>
            <person name="Alfaro M."/>
            <person name="Sun H."/>
            <person name="Tritt A."/>
            <person name="Yoshinaga Y."/>
            <person name="Zwiers L.-H."/>
            <person name="Turgeon B."/>
            <person name="Goodwin S."/>
            <person name="Spatafora J."/>
            <person name="Crous P."/>
            <person name="Grigoriev I."/>
        </authorList>
    </citation>
    <scope>NUCLEOTIDE SEQUENCE [LARGE SCALE GENOMIC DNA]</scope>
    <source>
        <strain evidence="7">CBS 304.66</strain>
    </source>
</reference>
<feature type="binding site" description="axial binding residue" evidence="4">
    <location>
        <position position="364"/>
    </location>
    <ligand>
        <name>heme</name>
        <dbReference type="ChEBI" id="CHEBI:30413"/>
    </ligand>
    <ligandPart>
        <name>Fe</name>
        <dbReference type="ChEBI" id="CHEBI:18248"/>
    </ligandPart>
</feature>
<dbReference type="PANTHER" id="PTHR24305">
    <property type="entry name" value="CYTOCHROME P450"/>
    <property type="match status" value="1"/>
</dbReference>
<gene>
    <name evidence="6" type="ORF">CC78DRAFT_593457</name>
</gene>
<dbReference type="InterPro" id="IPR017972">
    <property type="entry name" value="Cyt_P450_CS"/>
</dbReference>
<dbReference type="GO" id="GO:0005506">
    <property type="term" value="F:iron ion binding"/>
    <property type="evidence" value="ECO:0007669"/>
    <property type="project" value="InterPro"/>
</dbReference>
<dbReference type="PANTHER" id="PTHR24305:SF103">
    <property type="entry name" value="P450, PUTATIVE (EUROFUNG)-RELATED"/>
    <property type="match status" value="1"/>
</dbReference>
<dbReference type="EMBL" id="ML986727">
    <property type="protein sequence ID" value="KAF2258926.1"/>
    <property type="molecule type" value="Genomic_DNA"/>
</dbReference>
<accession>A0A9P4N519</accession>
<keyword evidence="2 4" id="KW-0479">Metal-binding</keyword>
<feature type="non-terminal residue" evidence="6">
    <location>
        <position position="1"/>
    </location>
</feature>
<keyword evidence="3 4" id="KW-0408">Iron</keyword>
<dbReference type="Gene3D" id="1.10.630.10">
    <property type="entry name" value="Cytochrome P450"/>
    <property type="match status" value="1"/>
</dbReference>
<keyword evidence="7" id="KW-1185">Reference proteome</keyword>
<dbReference type="PRINTS" id="PR00463">
    <property type="entry name" value="EP450I"/>
</dbReference>
<dbReference type="GO" id="GO:0004497">
    <property type="term" value="F:monooxygenase activity"/>
    <property type="evidence" value="ECO:0007669"/>
    <property type="project" value="UniProtKB-KW"/>
</dbReference>
<dbReference type="OrthoDB" id="1470350at2759"/>
<organism evidence="6 7">
    <name type="scientific">Lojkania enalia</name>
    <dbReference type="NCBI Taxonomy" id="147567"/>
    <lineage>
        <taxon>Eukaryota</taxon>
        <taxon>Fungi</taxon>
        <taxon>Dikarya</taxon>
        <taxon>Ascomycota</taxon>
        <taxon>Pezizomycotina</taxon>
        <taxon>Dothideomycetes</taxon>
        <taxon>Pleosporomycetidae</taxon>
        <taxon>Pleosporales</taxon>
        <taxon>Pleosporales incertae sedis</taxon>
        <taxon>Lojkania</taxon>
    </lineage>
</organism>
<dbReference type="Proteomes" id="UP000800093">
    <property type="component" value="Unassembled WGS sequence"/>
</dbReference>
<comment type="similarity">
    <text evidence="5">Belongs to the cytochrome P450 family.</text>
</comment>
<dbReference type="InterPro" id="IPR001128">
    <property type="entry name" value="Cyt_P450"/>
</dbReference>
<dbReference type="GO" id="GO:0020037">
    <property type="term" value="F:heme binding"/>
    <property type="evidence" value="ECO:0007669"/>
    <property type="project" value="InterPro"/>
</dbReference>
<dbReference type="Pfam" id="PF00067">
    <property type="entry name" value="p450"/>
    <property type="match status" value="1"/>
</dbReference>
<comment type="caution">
    <text evidence="6">The sequence shown here is derived from an EMBL/GenBank/DDBJ whole genome shotgun (WGS) entry which is preliminary data.</text>
</comment>
<evidence type="ECO:0000256" key="1">
    <source>
        <dbReference type="ARBA" id="ARBA00001971"/>
    </source>
</evidence>
<dbReference type="PROSITE" id="PS00086">
    <property type="entry name" value="CYTOCHROME_P450"/>
    <property type="match status" value="1"/>
</dbReference>
<dbReference type="GO" id="GO:0016705">
    <property type="term" value="F:oxidoreductase activity, acting on paired donors, with incorporation or reduction of molecular oxygen"/>
    <property type="evidence" value="ECO:0007669"/>
    <property type="project" value="InterPro"/>
</dbReference>
<dbReference type="SUPFAM" id="SSF48264">
    <property type="entry name" value="Cytochrome P450"/>
    <property type="match status" value="1"/>
</dbReference>
<evidence type="ECO:0000256" key="3">
    <source>
        <dbReference type="ARBA" id="ARBA00023004"/>
    </source>
</evidence>
<keyword evidence="5" id="KW-0560">Oxidoreductase</keyword>
<name>A0A9P4N519_9PLEO</name>
<evidence type="ECO:0000313" key="6">
    <source>
        <dbReference type="EMBL" id="KAF2258926.1"/>
    </source>
</evidence>
<dbReference type="InterPro" id="IPR036396">
    <property type="entry name" value="Cyt_P450_sf"/>
</dbReference>
<keyword evidence="5" id="KW-0503">Monooxygenase</keyword>
<comment type="cofactor">
    <cofactor evidence="1 4">
        <name>heme</name>
        <dbReference type="ChEBI" id="CHEBI:30413"/>
    </cofactor>
</comment>
<proteinExistence type="inferred from homology"/>
<keyword evidence="4 5" id="KW-0349">Heme</keyword>
<evidence type="ECO:0000256" key="5">
    <source>
        <dbReference type="RuleBase" id="RU000461"/>
    </source>
</evidence>
<protein>
    <submittedName>
        <fullName evidence="6">Cytochrome P450</fullName>
    </submittedName>
</protein>
<dbReference type="PRINTS" id="PR00385">
    <property type="entry name" value="P450"/>
</dbReference>
<evidence type="ECO:0000256" key="4">
    <source>
        <dbReference type="PIRSR" id="PIRSR602401-1"/>
    </source>
</evidence>
<evidence type="ECO:0000256" key="2">
    <source>
        <dbReference type="ARBA" id="ARBA00022723"/>
    </source>
</evidence>
<dbReference type="InterPro" id="IPR050121">
    <property type="entry name" value="Cytochrome_P450_monoxygenase"/>
</dbReference>
<dbReference type="InterPro" id="IPR002401">
    <property type="entry name" value="Cyt_P450_E_grp-I"/>
</dbReference>
<evidence type="ECO:0000313" key="7">
    <source>
        <dbReference type="Proteomes" id="UP000800093"/>
    </source>
</evidence>
<dbReference type="AlphaFoldDB" id="A0A9P4N519"/>